<proteinExistence type="predicted"/>
<dbReference type="EMBL" id="KZ857401">
    <property type="protein sequence ID" value="RDX50142.1"/>
    <property type="molecule type" value="Genomic_DNA"/>
</dbReference>
<feature type="non-terminal residue" evidence="1">
    <location>
        <position position="1"/>
    </location>
</feature>
<organism evidence="1 2">
    <name type="scientific">Lentinus brumalis</name>
    <dbReference type="NCBI Taxonomy" id="2498619"/>
    <lineage>
        <taxon>Eukaryota</taxon>
        <taxon>Fungi</taxon>
        <taxon>Dikarya</taxon>
        <taxon>Basidiomycota</taxon>
        <taxon>Agaricomycotina</taxon>
        <taxon>Agaricomycetes</taxon>
        <taxon>Polyporales</taxon>
        <taxon>Polyporaceae</taxon>
        <taxon>Lentinus</taxon>
    </lineage>
</organism>
<evidence type="ECO:0000313" key="1">
    <source>
        <dbReference type="EMBL" id="RDX50142.1"/>
    </source>
</evidence>
<reference evidence="1 2" key="1">
    <citation type="journal article" date="2018" name="Biotechnol. Biofuels">
        <title>Integrative visual omics of the white-rot fungus Polyporus brumalis exposes the biotechnological potential of its oxidative enzymes for delignifying raw plant biomass.</title>
        <authorList>
            <person name="Miyauchi S."/>
            <person name="Rancon A."/>
            <person name="Drula E."/>
            <person name="Hage H."/>
            <person name="Chaduli D."/>
            <person name="Favel A."/>
            <person name="Grisel S."/>
            <person name="Henrissat B."/>
            <person name="Herpoel-Gimbert I."/>
            <person name="Ruiz-Duenas F.J."/>
            <person name="Chevret D."/>
            <person name="Hainaut M."/>
            <person name="Lin J."/>
            <person name="Wang M."/>
            <person name="Pangilinan J."/>
            <person name="Lipzen A."/>
            <person name="Lesage-Meessen L."/>
            <person name="Navarro D."/>
            <person name="Riley R."/>
            <person name="Grigoriev I.V."/>
            <person name="Zhou S."/>
            <person name="Raouche S."/>
            <person name="Rosso M.N."/>
        </authorList>
    </citation>
    <scope>NUCLEOTIDE SEQUENCE [LARGE SCALE GENOMIC DNA]</scope>
    <source>
        <strain evidence="1 2">BRFM 1820</strain>
    </source>
</reference>
<evidence type="ECO:0000313" key="2">
    <source>
        <dbReference type="Proteomes" id="UP000256964"/>
    </source>
</evidence>
<accession>A0A371DCF5</accession>
<gene>
    <name evidence="1" type="ORF">OH76DRAFT_1437991</name>
</gene>
<sequence length="84" mass="8731">LVAVVVVSGESPVCPPSAPLTVTAPRPAYACTAHRYPRAPYFNPRSLALPPAAISHQPACLSLPPSQACPPLVDVLGRPSLPRV</sequence>
<dbReference type="Proteomes" id="UP000256964">
    <property type="component" value="Unassembled WGS sequence"/>
</dbReference>
<name>A0A371DCF5_9APHY</name>
<keyword evidence="2" id="KW-1185">Reference proteome</keyword>
<dbReference type="OrthoDB" id="10503646at2759"/>
<protein>
    <submittedName>
        <fullName evidence="1">Uncharacterized protein</fullName>
    </submittedName>
</protein>
<dbReference type="AlphaFoldDB" id="A0A371DCF5"/>